<reference evidence="7 8" key="1">
    <citation type="journal article" date="2013" name="ISME J.">
        <title>Comparative genomics of pathogenic lineages of Vibrio nigripulchritudo identifies virulence-associated traits.</title>
        <authorList>
            <person name="Goudenege D."/>
            <person name="Labreuche Y."/>
            <person name="Krin E."/>
            <person name="Ansquer D."/>
            <person name="Mangenot S."/>
            <person name="Calteau A."/>
            <person name="Medigue C."/>
            <person name="Mazel D."/>
            <person name="Polz M.F."/>
            <person name="Le Roux F."/>
        </authorList>
    </citation>
    <scope>NUCLEOTIDE SEQUENCE [LARGE SCALE GENOMIC DNA]</scope>
    <source>
        <strain evidence="7 8">SOn1</strain>
    </source>
</reference>
<accession>A0AAV2VHJ2</accession>
<evidence type="ECO:0000256" key="3">
    <source>
        <dbReference type="ARBA" id="ARBA00022989"/>
    </source>
</evidence>
<feature type="domain" description="EamA" evidence="6">
    <location>
        <begin position="2"/>
        <end position="134"/>
    </location>
</feature>
<dbReference type="GO" id="GO:0016020">
    <property type="term" value="C:membrane"/>
    <property type="evidence" value="ECO:0007669"/>
    <property type="project" value="UniProtKB-SubCell"/>
</dbReference>
<gene>
    <name evidence="7" type="ORF">VIBNISOn1_1010011</name>
</gene>
<dbReference type="PANTHER" id="PTHR22911:SF6">
    <property type="entry name" value="SOLUTE CARRIER FAMILY 35 MEMBER G1"/>
    <property type="match status" value="1"/>
</dbReference>
<comment type="subcellular location">
    <subcellularLocation>
        <location evidence="1">Membrane</location>
        <topology evidence="1">Multi-pass membrane protein</topology>
    </subcellularLocation>
</comment>
<dbReference type="PANTHER" id="PTHR22911">
    <property type="entry name" value="ACYL-MALONYL CONDENSING ENZYME-RELATED"/>
    <property type="match status" value="1"/>
</dbReference>
<organism evidence="7 8">
    <name type="scientific">Vibrio nigripulchritudo SOn1</name>
    <dbReference type="NCBI Taxonomy" id="1238450"/>
    <lineage>
        <taxon>Bacteria</taxon>
        <taxon>Pseudomonadati</taxon>
        <taxon>Pseudomonadota</taxon>
        <taxon>Gammaproteobacteria</taxon>
        <taxon>Vibrionales</taxon>
        <taxon>Vibrionaceae</taxon>
        <taxon>Vibrio</taxon>
    </lineage>
</organism>
<dbReference type="Proteomes" id="UP000018211">
    <property type="component" value="Unassembled WGS sequence"/>
</dbReference>
<feature type="transmembrane region" description="Helical" evidence="5">
    <location>
        <begin position="256"/>
        <end position="273"/>
    </location>
</feature>
<feature type="transmembrane region" description="Helical" evidence="5">
    <location>
        <begin position="93"/>
        <end position="111"/>
    </location>
</feature>
<proteinExistence type="predicted"/>
<evidence type="ECO:0000256" key="4">
    <source>
        <dbReference type="ARBA" id="ARBA00023136"/>
    </source>
</evidence>
<sequence>MKAVMWMMGTLCSFTFMAISARELGEAYTPVQLVFTRSVIGLILVSLLLTHFRQFHLVKSPKMGIHLGRNLINFVGQYSWFVSISLLPLANVFALEFTVPLWTLLIACWFLNESFTKVKAFSLLLGFIGVLVIVKPGADIFDPASFVVILAAISFSTAYVCTKYLAETEPPLVIIFLMCLIQLPIGLVLSYQDWQMPMGIEWLHLFIVGLTGLTAHFCIARAMLYADAGVVVSLDFFRLPIIAVVGMWLYNETLDWWVLLGGILMLAGNILNMRSQRPANGSSKPAESA</sequence>
<keyword evidence="2 5" id="KW-0812">Transmembrane</keyword>
<evidence type="ECO:0000313" key="8">
    <source>
        <dbReference type="Proteomes" id="UP000018211"/>
    </source>
</evidence>
<dbReference type="InterPro" id="IPR037185">
    <property type="entry name" value="EmrE-like"/>
</dbReference>
<evidence type="ECO:0000313" key="7">
    <source>
        <dbReference type="EMBL" id="CCO44159.1"/>
    </source>
</evidence>
<evidence type="ECO:0000256" key="5">
    <source>
        <dbReference type="SAM" id="Phobius"/>
    </source>
</evidence>
<dbReference type="RefSeq" id="WP_022610097.1">
    <property type="nucleotide sequence ID" value="NZ_LK391965.1"/>
</dbReference>
<comment type="caution">
    <text evidence="7">The sequence shown here is derived from an EMBL/GenBank/DDBJ whole genome shotgun (WGS) entry which is preliminary data.</text>
</comment>
<protein>
    <submittedName>
        <fullName evidence="7">Multidrug resistance efflux transporter EmrE</fullName>
    </submittedName>
</protein>
<evidence type="ECO:0000256" key="1">
    <source>
        <dbReference type="ARBA" id="ARBA00004141"/>
    </source>
</evidence>
<feature type="transmembrane region" description="Helical" evidence="5">
    <location>
        <begin position="231"/>
        <end position="250"/>
    </location>
</feature>
<evidence type="ECO:0000259" key="6">
    <source>
        <dbReference type="Pfam" id="PF00892"/>
    </source>
</evidence>
<feature type="transmembrane region" description="Helical" evidence="5">
    <location>
        <begin position="140"/>
        <end position="160"/>
    </location>
</feature>
<dbReference type="SUPFAM" id="SSF103481">
    <property type="entry name" value="Multidrug resistance efflux transporter EmrE"/>
    <property type="match status" value="2"/>
</dbReference>
<name>A0AAV2VHJ2_9VIBR</name>
<feature type="transmembrane region" description="Helical" evidence="5">
    <location>
        <begin position="118"/>
        <end position="134"/>
    </location>
</feature>
<feature type="transmembrane region" description="Helical" evidence="5">
    <location>
        <begin position="203"/>
        <end position="224"/>
    </location>
</feature>
<dbReference type="AlphaFoldDB" id="A0AAV2VHJ2"/>
<dbReference type="EMBL" id="CAOF01000004">
    <property type="protein sequence ID" value="CCO44159.1"/>
    <property type="molecule type" value="Genomic_DNA"/>
</dbReference>
<dbReference type="InterPro" id="IPR000620">
    <property type="entry name" value="EamA_dom"/>
</dbReference>
<keyword evidence="4 5" id="KW-0472">Membrane</keyword>
<feature type="domain" description="EamA" evidence="6">
    <location>
        <begin position="146"/>
        <end position="272"/>
    </location>
</feature>
<dbReference type="Pfam" id="PF00892">
    <property type="entry name" value="EamA"/>
    <property type="match status" value="2"/>
</dbReference>
<feature type="transmembrane region" description="Helical" evidence="5">
    <location>
        <begin position="172"/>
        <end position="191"/>
    </location>
</feature>
<keyword evidence="3 5" id="KW-1133">Transmembrane helix</keyword>
<feature type="transmembrane region" description="Helical" evidence="5">
    <location>
        <begin position="31"/>
        <end position="50"/>
    </location>
</feature>
<evidence type="ECO:0000256" key="2">
    <source>
        <dbReference type="ARBA" id="ARBA00022692"/>
    </source>
</evidence>